<keyword evidence="7" id="KW-0175">Coiled coil</keyword>
<dbReference type="GO" id="GO:0006308">
    <property type="term" value="P:DNA catabolic process"/>
    <property type="evidence" value="ECO:0007669"/>
    <property type="project" value="UniProtKB-UniRule"/>
</dbReference>
<accession>A0A2H0RBM2</accession>
<reference evidence="8 9" key="1">
    <citation type="submission" date="2017-09" db="EMBL/GenBank/DDBJ databases">
        <title>Depth-based differentiation of microbial function through sediment-hosted aquifers and enrichment of novel symbionts in the deep terrestrial subsurface.</title>
        <authorList>
            <person name="Probst A.J."/>
            <person name="Ladd B."/>
            <person name="Jarett J.K."/>
            <person name="Geller-Mcgrath D.E."/>
            <person name="Sieber C.M."/>
            <person name="Emerson J.B."/>
            <person name="Anantharaman K."/>
            <person name="Thomas B.C."/>
            <person name="Malmstrom R."/>
            <person name="Stieglmeier M."/>
            <person name="Klingl A."/>
            <person name="Woyke T."/>
            <person name="Ryan C.M."/>
            <person name="Banfield J.F."/>
        </authorList>
    </citation>
    <scope>NUCLEOTIDE SEQUENCE [LARGE SCALE GENOMIC DNA]</scope>
    <source>
        <strain evidence="8">CG10_big_fil_rev_8_21_14_0_10_32_10</strain>
    </source>
</reference>
<dbReference type="NCBIfam" id="TIGR01280">
    <property type="entry name" value="xseB"/>
    <property type="match status" value="1"/>
</dbReference>
<dbReference type="Pfam" id="PF02609">
    <property type="entry name" value="Exonuc_VII_S"/>
    <property type="match status" value="1"/>
</dbReference>
<keyword evidence="5" id="KW-0269">Exonuclease</keyword>
<keyword evidence="3" id="KW-0540">Nuclease</keyword>
<evidence type="ECO:0000313" key="8">
    <source>
        <dbReference type="EMBL" id="PIR43929.1"/>
    </source>
</evidence>
<dbReference type="GO" id="GO:0009318">
    <property type="term" value="C:exodeoxyribonuclease VII complex"/>
    <property type="evidence" value="ECO:0007669"/>
    <property type="project" value="UniProtKB-UniRule"/>
</dbReference>
<dbReference type="SUPFAM" id="SSF116842">
    <property type="entry name" value="XseB-like"/>
    <property type="match status" value="1"/>
</dbReference>
<feature type="coiled-coil region" evidence="7">
    <location>
        <begin position="39"/>
        <end position="66"/>
    </location>
</feature>
<dbReference type="InterPro" id="IPR037004">
    <property type="entry name" value="Exonuc_VII_ssu_sf"/>
</dbReference>
<evidence type="ECO:0000256" key="2">
    <source>
        <dbReference type="ARBA" id="ARBA00022490"/>
    </source>
</evidence>
<evidence type="ECO:0000256" key="1">
    <source>
        <dbReference type="ARBA" id="ARBA00009998"/>
    </source>
</evidence>
<keyword evidence="2" id="KW-0963">Cytoplasm</keyword>
<organism evidence="8 9">
    <name type="scientific">candidate division WWE3 bacterium CG10_big_fil_rev_8_21_14_0_10_32_10</name>
    <dbReference type="NCBI Taxonomy" id="1975090"/>
    <lineage>
        <taxon>Bacteria</taxon>
        <taxon>Katanobacteria</taxon>
    </lineage>
</organism>
<dbReference type="InterPro" id="IPR003761">
    <property type="entry name" value="Exonuc_VII_S"/>
</dbReference>
<dbReference type="Gene3D" id="1.10.287.1040">
    <property type="entry name" value="Exonuclease VII, small subunit"/>
    <property type="match status" value="1"/>
</dbReference>
<evidence type="ECO:0000256" key="5">
    <source>
        <dbReference type="ARBA" id="ARBA00022839"/>
    </source>
</evidence>
<gene>
    <name evidence="8" type="primary">xseB</name>
    <name evidence="8" type="ORF">COV24_00175</name>
</gene>
<dbReference type="AlphaFoldDB" id="A0A2H0RBM2"/>
<comment type="caution">
    <text evidence="8">The sequence shown here is derived from an EMBL/GenBank/DDBJ whole genome shotgun (WGS) entry which is preliminary data.</text>
</comment>
<evidence type="ECO:0000256" key="7">
    <source>
        <dbReference type="SAM" id="Coils"/>
    </source>
</evidence>
<dbReference type="EC" id="3.1.11.6" evidence="6"/>
<name>A0A2H0RBM2_UNCKA</name>
<keyword evidence="4" id="KW-0378">Hydrolase</keyword>
<evidence type="ECO:0000256" key="4">
    <source>
        <dbReference type="ARBA" id="ARBA00022801"/>
    </source>
</evidence>
<comment type="similarity">
    <text evidence="1">Belongs to the XseB family.</text>
</comment>
<evidence type="ECO:0000256" key="6">
    <source>
        <dbReference type="NCBIfam" id="TIGR01280"/>
    </source>
</evidence>
<sequence length="68" mass="8185">MKKNKDNNIKFSDSIEELEEINAWFQSDNINLEEGIEKIKRGRELIKKCKSRIKEVENEFVEIEKEEK</sequence>
<proteinExistence type="inferred from homology"/>
<dbReference type="Proteomes" id="UP000230214">
    <property type="component" value="Unassembled WGS sequence"/>
</dbReference>
<protein>
    <recommendedName>
        <fullName evidence="6">Exodeoxyribonuclease VII small subunit</fullName>
        <ecNumber evidence="6">3.1.11.6</ecNumber>
    </recommendedName>
</protein>
<evidence type="ECO:0000256" key="3">
    <source>
        <dbReference type="ARBA" id="ARBA00022722"/>
    </source>
</evidence>
<dbReference type="EMBL" id="PCXU01000002">
    <property type="protein sequence ID" value="PIR43929.1"/>
    <property type="molecule type" value="Genomic_DNA"/>
</dbReference>
<dbReference type="GO" id="GO:0008855">
    <property type="term" value="F:exodeoxyribonuclease VII activity"/>
    <property type="evidence" value="ECO:0007669"/>
    <property type="project" value="UniProtKB-UniRule"/>
</dbReference>
<evidence type="ECO:0000313" key="9">
    <source>
        <dbReference type="Proteomes" id="UP000230214"/>
    </source>
</evidence>